<evidence type="ECO:0000259" key="1">
    <source>
        <dbReference type="PROSITE" id="PS51194"/>
    </source>
</evidence>
<dbReference type="Proteomes" id="UP000195326">
    <property type="component" value="Unassembled WGS sequence"/>
</dbReference>
<sequence length="1059" mass="119520">MADYSKFYEARGIISHILEQDFVGPVTKDECLTELPVQYYIMGKLYPQKDTTEALDLARNPLLENQIETYDASISLSNQNNPSSMGITVTLKADVEAICVSGSYAFYEPISFQDAKDYGIDTSRWEYVEKKPKEVWKRQEYSYSKRITFTSEKMEYADLSRNLQLQVYTHAIMDSGERVITIALVNENQSPNDMSATSRYCAFQPIIRVSSIDGKALFANVNRQTCLTTDTELQELDMLYSDVHCYAQGHGCSVMWDMENAVPEWIESAFFPTFNLCQMKAAEVVSGNVLSMQFLSTASVDDIVQELGTFATKYEKWIEDQNSLIRGIKASLRDIASSNIQKCRNACNRINYAIKLLKESGYRDGKVFRAFQLANEAMLLQRKQTLLKNRKCFDPATVCWYPFQLAFILHELTSFIEPKGHLGQKVPDRQIVDLLWFPTGGGKTEAYLGITAFVIFLRRLRDPNADGVTVIMRYTLRLLTLQQFERASILIFACELLRQKYNIGGNEVSIGLWVGGNLTPNHLKEARTSINKQKNGGVDEKSNPVQIKVCPWCGEKLYAQHYDIDLVQNRMIIKCPNQHCHFHFAPNGLPIHIIDDAIYQHLPTFIVATVDKFAQIPLNDKPAALFGITSNKKPPELIIQDELHLISGPLGTMTGIYEAAISKLCERDGICAKVIASTATIRNAANQIIALYGRSHTQFPPQGLSAKDSFFAVQSTPEEKPARRYFGVMGIGTTATTTLIRVNAAMLFATRYLATLGYPDTVVDNFWTITGYFNSLRELGGANTQILDDVQSRLDYLAKTKFVSVYPGVDTSKGYTYTEELTSRMNNSEITEIIQVKLKRSYSKNNHTDVFDYLLASNMISVGVDVGRLGAMVVAGQPKTNAEYIQATSRVGRDNPGLVIAVYNASRSRDRSHYEQFLKYHSALYRYVEATSLTPFSDRARDRGLHALYVSLCRYLVENLRKNNDAINYRSSNPAVQAVEKIIIEYVKRVDPDELSVVIDELNDIKDAWDIAATGSLVYSSRKNEKKLLKGDTENDRFRTMNSMRNVDEQSGIYLLGGY</sequence>
<dbReference type="EMBL" id="NFKL01000008">
    <property type="protein sequence ID" value="OUP58771.1"/>
    <property type="molecule type" value="Genomic_DNA"/>
</dbReference>
<protein>
    <recommendedName>
        <fullName evidence="1">Helicase C-terminal domain-containing protein</fullName>
    </recommendedName>
</protein>
<proteinExistence type="predicted"/>
<feature type="domain" description="Helicase C-terminal" evidence="1">
    <location>
        <begin position="789"/>
        <end position="939"/>
    </location>
</feature>
<dbReference type="SUPFAM" id="SSF52540">
    <property type="entry name" value="P-loop containing nucleoside triphosphate hydrolases"/>
    <property type="match status" value="1"/>
</dbReference>
<organism evidence="2 3">
    <name type="scientific">Butyricicoccus pullicaecorum</name>
    <dbReference type="NCBI Taxonomy" id="501571"/>
    <lineage>
        <taxon>Bacteria</taxon>
        <taxon>Bacillati</taxon>
        <taxon>Bacillota</taxon>
        <taxon>Clostridia</taxon>
        <taxon>Eubacteriales</taxon>
        <taxon>Butyricicoccaceae</taxon>
        <taxon>Butyricicoccus</taxon>
    </lineage>
</organism>
<dbReference type="RefSeq" id="WP_087414878.1">
    <property type="nucleotide sequence ID" value="NZ_NFKL01000008.1"/>
</dbReference>
<dbReference type="InterPro" id="IPR027417">
    <property type="entry name" value="P-loop_NTPase"/>
</dbReference>
<dbReference type="CDD" id="cd18785">
    <property type="entry name" value="SF2_C"/>
    <property type="match status" value="1"/>
</dbReference>
<gene>
    <name evidence="2" type="ORF">B5F15_07130</name>
</gene>
<comment type="caution">
    <text evidence="2">The sequence shown here is derived from an EMBL/GenBank/DDBJ whole genome shotgun (WGS) entry which is preliminary data.</text>
</comment>
<name>A0A1Y4LUQ2_9FIRM</name>
<reference evidence="3" key="1">
    <citation type="submission" date="2017-04" db="EMBL/GenBank/DDBJ databases">
        <title>Function of individual gut microbiota members based on whole genome sequencing of pure cultures obtained from chicken caecum.</title>
        <authorList>
            <person name="Medvecky M."/>
            <person name="Cejkova D."/>
            <person name="Polansky O."/>
            <person name="Karasova D."/>
            <person name="Kubasova T."/>
            <person name="Cizek A."/>
            <person name="Rychlik I."/>
        </authorList>
    </citation>
    <scope>NUCLEOTIDE SEQUENCE [LARGE SCALE GENOMIC DNA]</scope>
    <source>
        <strain evidence="3">An179</strain>
    </source>
</reference>
<evidence type="ECO:0000313" key="2">
    <source>
        <dbReference type="EMBL" id="OUP58771.1"/>
    </source>
</evidence>
<dbReference type="InterPro" id="IPR001650">
    <property type="entry name" value="Helicase_C-like"/>
</dbReference>
<evidence type="ECO:0000313" key="3">
    <source>
        <dbReference type="Proteomes" id="UP000195326"/>
    </source>
</evidence>
<dbReference type="AlphaFoldDB" id="A0A1Y4LUQ2"/>
<accession>A0A1Y4LUQ2</accession>
<dbReference type="PROSITE" id="PS51194">
    <property type="entry name" value="HELICASE_CTER"/>
    <property type="match status" value="1"/>
</dbReference>
<dbReference type="Gene3D" id="3.40.50.300">
    <property type="entry name" value="P-loop containing nucleotide triphosphate hydrolases"/>
    <property type="match status" value="2"/>
</dbReference>